<dbReference type="OrthoDB" id="2922031at2"/>
<dbReference type="PANTHER" id="PTHR43394">
    <property type="entry name" value="ATP-DEPENDENT PERMEASE MDL1, MITOCHONDRIAL"/>
    <property type="match status" value="1"/>
</dbReference>
<organism evidence="11 12">
    <name type="scientific">Pradoshia eiseniae</name>
    <dbReference type="NCBI Taxonomy" id="2064768"/>
    <lineage>
        <taxon>Bacteria</taxon>
        <taxon>Bacillati</taxon>
        <taxon>Bacillota</taxon>
        <taxon>Bacilli</taxon>
        <taxon>Bacillales</taxon>
        <taxon>Bacillaceae</taxon>
        <taxon>Pradoshia</taxon>
    </lineage>
</organism>
<dbReference type="InterPro" id="IPR027417">
    <property type="entry name" value="P-loop_NTPase"/>
</dbReference>
<gene>
    <name evidence="11" type="ORF">CYL18_04350</name>
</gene>
<evidence type="ECO:0000313" key="12">
    <source>
        <dbReference type="Proteomes" id="UP000239663"/>
    </source>
</evidence>
<dbReference type="EMBL" id="PKOZ01000001">
    <property type="protein sequence ID" value="PQD97113.1"/>
    <property type="molecule type" value="Genomic_DNA"/>
</dbReference>
<evidence type="ECO:0000313" key="11">
    <source>
        <dbReference type="EMBL" id="PQD97113.1"/>
    </source>
</evidence>
<dbReference type="Gene3D" id="1.20.1560.10">
    <property type="entry name" value="ABC transporter type 1, transmembrane domain"/>
    <property type="match status" value="1"/>
</dbReference>
<dbReference type="InterPro" id="IPR011527">
    <property type="entry name" value="ABC1_TM_dom"/>
</dbReference>
<dbReference type="PROSITE" id="PS50929">
    <property type="entry name" value="ABC_TM1F"/>
    <property type="match status" value="1"/>
</dbReference>
<dbReference type="AlphaFoldDB" id="A0A2S7N552"/>
<keyword evidence="2" id="KW-0813">Transport</keyword>
<feature type="transmembrane region" description="Helical" evidence="8">
    <location>
        <begin position="253"/>
        <end position="276"/>
    </location>
</feature>
<dbReference type="GO" id="GO:0016887">
    <property type="term" value="F:ATP hydrolysis activity"/>
    <property type="evidence" value="ECO:0007669"/>
    <property type="project" value="InterPro"/>
</dbReference>
<feature type="transmembrane region" description="Helical" evidence="8">
    <location>
        <begin position="32"/>
        <end position="52"/>
    </location>
</feature>
<dbReference type="Pfam" id="PF00664">
    <property type="entry name" value="ABC_membrane"/>
    <property type="match status" value="1"/>
</dbReference>
<dbReference type="PROSITE" id="PS00211">
    <property type="entry name" value="ABC_TRANSPORTER_1"/>
    <property type="match status" value="1"/>
</dbReference>
<feature type="transmembrane region" description="Helical" evidence="8">
    <location>
        <begin position="64"/>
        <end position="85"/>
    </location>
</feature>
<keyword evidence="7 8" id="KW-0472">Membrane</keyword>
<evidence type="ECO:0000256" key="5">
    <source>
        <dbReference type="ARBA" id="ARBA00022840"/>
    </source>
</evidence>
<evidence type="ECO:0000256" key="6">
    <source>
        <dbReference type="ARBA" id="ARBA00022989"/>
    </source>
</evidence>
<reference evidence="11 12" key="1">
    <citation type="submission" date="2017-12" db="EMBL/GenBank/DDBJ databases">
        <title>Taxonomic description and draft genome of Pradoshia cofamensis Gen. nov., sp. nov., a thermotolerant bacillale isolated from anterior gut of earthworm Eisenia fetida.</title>
        <authorList>
            <person name="Saha T."/>
            <person name="Chakraborty R."/>
        </authorList>
    </citation>
    <scope>NUCLEOTIDE SEQUENCE [LARGE SCALE GENOMIC DNA]</scope>
    <source>
        <strain evidence="11 12">EAG3</strain>
    </source>
</reference>
<dbReference type="InterPro" id="IPR036640">
    <property type="entry name" value="ABC1_TM_sf"/>
</dbReference>
<dbReference type="GO" id="GO:0005524">
    <property type="term" value="F:ATP binding"/>
    <property type="evidence" value="ECO:0007669"/>
    <property type="project" value="UniProtKB-KW"/>
</dbReference>
<protein>
    <submittedName>
        <fullName evidence="11">ABC transporter ATP-binding protein</fullName>
    </submittedName>
</protein>
<dbReference type="Gene3D" id="3.40.50.300">
    <property type="entry name" value="P-loop containing nucleotide triphosphate hydrolases"/>
    <property type="match status" value="1"/>
</dbReference>
<dbReference type="Proteomes" id="UP000239663">
    <property type="component" value="Unassembled WGS sequence"/>
</dbReference>
<evidence type="ECO:0000256" key="2">
    <source>
        <dbReference type="ARBA" id="ARBA00022448"/>
    </source>
</evidence>
<evidence type="ECO:0000256" key="4">
    <source>
        <dbReference type="ARBA" id="ARBA00022741"/>
    </source>
</evidence>
<feature type="domain" description="ABC transmembrane type-1" evidence="10">
    <location>
        <begin position="31"/>
        <end position="311"/>
    </location>
</feature>
<evidence type="ECO:0000256" key="8">
    <source>
        <dbReference type="SAM" id="Phobius"/>
    </source>
</evidence>
<dbReference type="InterPro" id="IPR003593">
    <property type="entry name" value="AAA+_ATPase"/>
</dbReference>
<dbReference type="Pfam" id="PF00005">
    <property type="entry name" value="ABC_tran"/>
    <property type="match status" value="1"/>
</dbReference>
<dbReference type="PANTHER" id="PTHR43394:SF1">
    <property type="entry name" value="ATP-BINDING CASSETTE SUB-FAMILY B MEMBER 10, MITOCHONDRIAL"/>
    <property type="match status" value="1"/>
</dbReference>
<proteinExistence type="predicted"/>
<dbReference type="RefSeq" id="WP_104848208.1">
    <property type="nucleotide sequence ID" value="NZ_PKOZ01000001.1"/>
</dbReference>
<comment type="caution">
    <text evidence="11">The sequence shown here is derived from an EMBL/GenBank/DDBJ whole genome shotgun (WGS) entry which is preliminary data.</text>
</comment>
<evidence type="ECO:0000259" key="10">
    <source>
        <dbReference type="PROSITE" id="PS50929"/>
    </source>
</evidence>
<evidence type="ECO:0000259" key="9">
    <source>
        <dbReference type="PROSITE" id="PS50893"/>
    </source>
</evidence>
<keyword evidence="4" id="KW-0547">Nucleotide-binding</keyword>
<dbReference type="GO" id="GO:0005737">
    <property type="term" value="C:cytoplasm"/>
    <property type="evidence" value="ECO:0007669"/>
    <property type="project" value="UniProtKB-ARBA"/>
</dbReference>
<keyword evidence="12" id="KW-1185">Reference proteome</keyword>
<dbReference type="PROSITE" id="PS50893">
    <property type="entry name" value="ABC_TRANSPORTER_2"/>
    <property type="match status" value="1"/>
</dbReference>
<dbReference type="SUPFAM" id="SSF90123">
    <property type="entry name" value="ABC transporter transmembrane region"/>
    <property type="match status" value="1"/>
</dbReference>
<feature type="domain" description="ABC transporter" evidence="9">
    <location>
        <begin position="345"/>
        <end position="580"/>
    </location>
</feature>
<dbReference type="FunFam" id="3.40.50.300:FF:000604">
    <property type="entry name" value="ABC transporter B family member 28"/>
    <property type="match status" value="1"/>
</dbReference>
<name>A0A2S7N552_9BACI</name>
<feature type="transmembrane region" description="Helical" evidence="8">
    <location>
        <begin position="155"/>
        <end position="182"/>
    </location>
</feature>
<dbReference type="InterPro" id="IPR017871">
    <property type="entry name" value="ABC_transporter-like_CS"/>
</dbReference>
<dbReference type="GO" id="GO:0005886">
    <property type="term" value="C:plasma membrane"/>
    <property type="evidence" value="ECO:0007669"/>
    <property type="project" value="UniProtKB-SubCell"/>
</dbReference>
<keyword evidence="3 8" id="KW-0812">Transmembrane</keyword>
<evidence type="ECO:0000256" key="1">
    <source>
        <dbReference type="ARBA" id="ARBA00004651"/>
    </source>
</evidence>
<comment type="subcellular location">
    <subcellularLocation>
        <location evidence="1">Cell membrane</location>
        <topology evidence="1">Multi-pass membrane protein</topology>
    </subcellularLocation>
</comment>
<keyword evidence="5 11" id="KW-0067">ATP-binding</keyword>
<evidence type="ECO:0000256" key="7">
    <source>
        <dbReference type="ARBA" id="ARBA00023136"/>
    </source>
</evidence>
<evidence type="ECO:0000256" key="3">
    <source>
        <dbReference type="ARBA" id="ARBA00022692"/>
    </source>
</evidence>
<dbReference type="SMART" id="SM00382">
    <property type="entry name" value="AAA"/>
    <property type="match status" value="1"/>
</dbReference>
<dbReference type="CDD" id="cd07346">
    <property type="entry name" value="ABC_6TM_exporters"/>
    <property type="match status" value="1"/>
</dbReference>
<dbReference type="SUPFAM" id="SSF52540">
    <property type="entry name" value="P-loop containing nucleoside triphosphate hydrolases"/>
    <property type="match status" value="1"/>
</dbReference>
<dbReference type="GO" id="GO:0015421">
    <property type="term" value="F:ABC-type oligopeptide transporter activity"/>
    <property type="evidence" value="ECO:0007669"/>
    <property type="project" value="TreeGrafter"/>
</dbReference>
<accession>A0A2S7N552</accession>
<dbReference type="InterPro" id="IPR003439">
    <property type="entry name" value="ABC_transporter-like_ATP-bd"/>
</dbReference>
<keyword evidence="6 8" id="KW-1133">Transmembrane helix</keyword>
<sequence length="593" mass="66090">MNTQQVEGKNKDGRRVLAFLKPFWQWVLGDSIVIAIAQVCAAIIPAFALSWLVDHILPNQSSNLLWGLMWLLIFVAVFDLVMMVIDEYFCHYIAKSVTNRQKLKLFTHIQYLPFSFFQNAKSGELLARTSDDPDTLHNFLAWEGSTLMAAVQGVILYNIVLLFIHPYLMIASVVLGIIFYTASNYVGKRTRLASKQARDEASRYLERLRESVTGIHLSRVLGVSDGEVDSIIGIRQAFVKHSVRELKARMQSIVVIGGYNGIALAGVYYVSVLLIWDSQLTTGQMLTAGGLVTIAANEMQKMLRMWLSIRRTGPALDRSDILLSIPQSDAETKEGAAPSELKGSITFEDVWFAYPEKEEPVLRGVSFHIESGDAVALTGPSGAGKSTITDLLLRLYEPMEGSILLDGQPIETFDIGWLRSQIAFVSQDVQLRNGTLRDNLKIGNTEASDEDLLAALRDSGLWDYYQSLPLGLDSSVGERGTSLSGGQKQRLSLARALVREARLLILDEASSALDPITELKINEAIRERKKRQTVIIISHRLSTVLSADRIIVMEEGRIMESGTHHELVNREQGIYSRMFKREADMGRTVVGIE</sequence>
<dbReference type="InterPro" id="IPR039421">
    <property type="entry name" value="Type_1_exporter"/>
</dbReference>